<evidence type="ECO:0000313" key="4">
    <source>
        <dbReference type="EMBL" id="PZE17372.1"/>
    </source>
</evidence>
<dbReference type="PANTHER" id="PTHR42834">
    <property type="entry name" value="ENDONUCLEASE/EXONUCLEASE/PHOSPHATASE FAMILY PROTEIN (AFU_ORTHOLOGUE AFUA_3G09210)"/>
    <property type="match status" value="1"/>
</dbReference>
<name>A0A2W1NP09_9FLAO</name>
<dbReference type="RefSeq" id="WP_111062897.1">
    <property type="nucleotide sequence ID" value="NZ_JBHUCU010000016.1"/>
</dbReference>
<dbReference type="Pfam" id="PF18962">
    <property type="entry name" value="Por_Secre_tail"/>
    <property type="match status" value="1"/>
</dbReference>
<evidence type="ECO:0000313" key="5">
    <source>
        <dbReference type="Proteomes" id="UP000249248"/>
    </source>
</evidence>
<dbReference type="NCBIfam" id="TIGR04183">
    <property type="entry name" value="Por_Secre_tail"/>
    <property type="match status" value="1"/>
</dbReference>
<dbReference type="CDD" id="cd04486">
    <property type="entry name" value="YhcR_OBF_like"/>
    <property type="match status" value="2"/>
</dbReference>
<proteinExistence type="predicted"/>
<dbReference type="OrthoDB" id="1467228at2"/>
<comment type="caution">
    <text evidence="4">The sequence shown here is derived from an EMBL/GenBank/DDBJ whole genome shotgun (WGS) entry which is preliminary data.</text>
</comment>
<sequence length="645" mass="69014">MKQFFTLISALFIGATAMSQVAFQSDFSSWDMVSGNPADWFGAKTNIASSNVNEINFGVTYGTSMAQLINTGAGHKRFTSDTIVVTPGATYAITMWVRGLQGEVRAAFYDLSAGSSSAGYVYDNSNYESTATSGALSSISQNITIPITCDSIELILSLKNTDANGFALDSVSMVEYTNTAVPAQHTIYALQNTSTGPSSFEDSLTITSGVVTSINPGLGYWIQDGVGAFSGIFVEDNSNTPSRGDSVTVTGTVAENYDATQIELITNYILEPIPDVSPIATTLNTVDVQTQEEWEGVLIEINNATCTNINAGFGQWLINNGLSANDSLLVDDELYAYTPTLNTVYGVIGIGHYSYGDYKIIPRDINDIIGAIPPITVSIYAIQFTNNVNGDSPELGNSITTYGIVTGITGQNRYFIQDGAGAWNGIYVYDNTQNLAIGDSVMVTGTIDEFNGLTELTSVTAFSIINSGNSLPVATVVTTAAANAEEWEGVLVKVEAAECTDNNGGFNTWMVNDNSGSLIIDDDIFNYQSTAVIGNVYAITGIGQFGFSQFKILPRDVNDIVTTGYQTVDNQELDFFIYPNPAKQNVVIRTGENGTLKIFAMNGALLLTRNISNKSSIDVSGFKAGMYSVQLTVDGAVVTKKMMVY</sequence>
<gene>
    <name evidence="4" type="ORF">DNU06_08865</name>
</gene>
<protein>
    <recommendedName>
        <fullName evidence="3">Secretion system C-terminal sorting domain-containing protein</fullName>
    </recommendedName>
</protein>
<keyword evidence="5" id="KW-1185">Reference proteome</keyword>
<dbReference type="Gene3D" id="2.60.120.260">
    <property type="entry name" value="Galactose-binding domain-like"/>
    <property type="match status" value="1"/>
</dbReference>
<dbReference type="Proteomes" id="UP000249248">
    <property type="component" value="Unassembled WGS sequence"/>
</dbReference>
<organism evidence="4 5">
    <name type="scientific">Putridiphycobacter roseus</name>
    <dbReference type="NCBI Taxonomy" id="2219161"/>
    <lineage>
        <taxon>Bacteria</taxon>
        <taxon>Pseudomonadati</taxon>
        <taxon>Bacteroidota</taxon>
        <taxon>Flavobacteriia</taxon>
        <taxon>Flavobacteriales</taxon>
        <taxon>Crocinitomicaceae</taxon>
        <taxon>Putridiphycobacter</taxon>
    </lineage>
</organism>
<dbReference type="PANTHER" id="PTHR42834:SF1">
    <property type="entry name" value="ENDONUCLEASE_EXONUCLEASE_PHOSPHATASE FAMILY PROTEIN (AFU_ORTHOLOGUE AFUA_3G09210)"/>
    <property type="match status" value="1"/>
</dbReference>
<dbReference type="AlphaFoldDB" id="A0A2W1NP09"/>
<evidence type="ECO:0000259" key="3">
    <source>
        <dbReference type="Pfam" id="PF18962"/>
    </source>
</evidence>
<dbReference type="EMBL" id="QKSB01000004">
    <property type="protein sequence ID" value="PZE17372.1"/>
    <property type="molecule type" value="Genomic_DNA"/>
</dbReference>
<feature type="domain" description="Secretion system C-terminal sorting" evidence="3">
    <location>
        <begin position="577"/>
        <end position="644"/>
    </location>
</feature>
<evidence type="ECO:0000256" key="2">
    <source>
        <dbReference type="SAM" id="SignalP"/>
    </source>
</evidence>
<reference evidence="4 5" key="1">
    <citation type="submission" date="2018-06" db="EMBL/GenBank/DDBJ databases">
        <title>The draft genome sequence of Crocinitomix sp. SM1701.</title>
        <authorList>
            <person name="Zhang X."/>
        </authorList>
    </citation>
    <scope>NUCLEOTIDE SEQUENCE [LARGE SCALE GENOMIC DNA]</scope>
    <source>
        <strain evidence="4 5">SM1701</strain>
    </source>
</reference>
<accession>A0A2W1NP09</accession>
<feature type="signal peptide" evidence="2">
    <location>
        <begin position="1"/>
        <end position="24"/>
    </location>
</feature>
<keyword evidence="1 2" id="KW-0732">Signal</keyword>
<evidence type="ECO:0000256" key="1">
    <source>
        <dbReference type="ARBA" id="ARBA00022729"/>
    </source>
</evidence>
<dbReference type="InterPro" id="IPR026444">
    <property type="entry name" value="Secre_tail"/>
</dbReference>
<feature type="chain" id="PRO_5015843744" description="Secretion system C-terminal sorting domain-containing protein" evidence="2">
    <location>
        <begin position="25"/>
        <end position="645"/>
    </location>
</feature>